<feature type="transmembrane region" description="Helical" evidence="1">
    <location>
        <begin position="303"/>
        <end position="326"/>
    </location>
</feature>
<dbReference type="Pfam" id="PF00027">
    <property type="entry name" value="cNMP_binding"/>
    <property type="match status" value="1"/>
</dbReference>
<reference evidence="3" key="2">
    <citation type="submission" date="2023-03" db="EMBL/GenBank/DDBJ databases">
        <authorList>
            <person name="Inwood S.N."/>
            <person name="Skelly J.G."/>
            <person name="Guhlin J."/>
            <person name="Harrop T.W.R."/>
            <person name="Goldson S.G."/>
            <person name="Dearden P.K."/>
        </authorList>
    </citation>
    <scope>NUCLEOTIDE SEQUENCE</scope>
    <source>
        <strain evidence="3">Irish</strain>
        <tissue evidence="3">Whole body</tissue>
    </source>
</reference>
<dbReference type="InterPro" id="IPR051413">
    <property type="entry name" value="K/Na_HCN_channel"/>
</dbReference>
<dbReference type="AlphaFoldDB" id="A0AA39F7G3"/>
<dbReference type="SMART" id="SM00100">
    <property type="entry name" value="cNMP"/>
    <property type="match status" value="1"/>
</dbReference>
<dbReference type="CDD" id="cd00038">
    <property type="entry name" value="CAP_ED"/>
    <property type="match status" value="1"/>
</dbReference>
<keyword evidence="4" id="KW-1185">Reference proteome</keyword>
<dbReference type="InterPro" id="IPR014710">
    <property type="entry name" value="RmlC-like_jellyroll"/>
</dbReference>
<dbReference type="PANTHER" id="PTHR45689">
    <property type="entry name" value="I[[H]] CHANNEL, ISOFORM E"/>
    <property type="match status" value="1"/>
</dbReference>
<feature type="transmembrane region" description="Helical" evidence="1">
    <location>
        <begin position="117"/>
        <end position="137"/>
    </location>
</feature>
<evidence type="ECO:0000313" key="3">
    <source>
        <dbReference type="EMBL" id="KAK0164266.1"/>
    </source>
</evidence>
<dbReference type="Gene3D" id="1.10.287.630">
    <property type="entry name" value="Helix hairpin bin"/>
    <property type="match status" value="1"/>
</dbReference>
<dbReference type="PROSITE" id="PS50042">
    <property type="entry name" value="CNMP_BINDING_3"/>
    <property type="match status" value="1"/>
</dbReference>
<dbReference type="PANTHER" id="PTHR45689:SF14">
    <property type="entry name" value="CYCLIC NUCLEOTIDE-GATED CATION CHANNEL SUBUNIT A-LIKE PROTEIN"/>
    <property type="match status" value="1"/>
</dbReference>
<comment type="caution">
    <text evidence="3">The sequence shown here is derived from an EMBL/GenBank/DDBJ whole genome shotgun (WGS) entry which is preliminary data.</text>
</comment>
<accession>A0AA39F7G3</accession>
<evidence type="ECO:0000259" key="2">
    <source>
        <dbReference type="PROSITE" id="PS50042"/>
    </source>
</evidence>
<evidence type="ECO:0000313" key="4">
    <source>
        <dbReference type="Proteomes" id="UP001168990"/>
    </source>
</evidence>
<feature type="transmembrane region" description="Helical" evidence="1">
    <location>
        <begin position="229"/>
        <end position="250"/>
    </location>
</feature>
<dbReference type="InterPro" id="IPR018490">
    <property type="entry name" value="cNMP-bd_dom_sf"/>
</dbReference>
<keyword evidence="1" id="KW-0472">Membrane</keyword>
<dbReference type="SUPFAM" id="SSF81324">
    <property type="entry name" value="Voltage-gated potassium channels"/>
    <property type="match status" value="1"/>
</dbReference>
<dbReference type="GO" id="GO:0035725">
    <property type="term" value="P:sodium ion transmembrane transport"/>
    <property type="evidence" value="ECO:0007669"/>
    <property type="project" value="TreeGrafter"/>
</dbReference>
<dbReference type="GO" id="GO:0005249">
    <property type="term" value="F:voltage-gated potassium channel activity"/>
    <property type="evidence" value="ECO:0007669"/>
    <property type="project" value="TreeGrafter"/>
</dbReference>
<evidence type="ECO:0000256" key="1">
    <source>
        <dbReference type="SAM" id="Phobius"/>
    </source>
</evidence>
<gene>
    <name evidence="3" type="ORF">PV328_002912</name>
</gene>
<dbReference type="InterPro" id="IPR000595">
    <property type="entry name" value="cNMP-bd_dom"/>
</dbReference>
<feature type="transmembrane region" description="Helical" evidence="1">
    <location>
        <begin position="84"/>
        <end position="105"/>
    </location>
</feature>
<sequence length="547" mass="64840">MSTTKYDPLEPNVQVPVYLPVWAAVGGYGAQLKLWCLASYRNPHSKKYINSIAALSRERKRQCQHWQRWIIHPFSDFRFIWDTIMIFIYAISFIIIPFMTTFIVFDYEIVRLDKISLFLYIFFWLDIIINCITGIYIKNERLVNFNQSDILRYYFQRFLIIDILTSLPYDHITYPWRKIPGEDCSLWIACINLIPILKLLRYITFRSYVSQLFAYFYTKDFTNRMTNTLLLSFYIIFWFTCLCYLTPIIIMHATGKTIDECSCWLIKIKNMGIAERFQYTIFIVMQNFVASGYDTMSNEFTGHILICTILIILGRIFGAYIIIMFLQIQADKKAAESDYLEIMNQIEAYTRQKQMTPYMQKRLTTYYNYRFRKSYFQERKVLSSLSDKLREEILLHSSHRLVESVLLFRNIPHDIITSILSNLRMELYLPNDIIVKAGSQGDCMFFLGAGTVAIFTPTGKEICHLDKGSHFGEVALLVQDHRRVATVVAIEVCEVYRLDRPDFRRCVAVHKDIFSKIERIATKRMEKTILIEEQYKRIPLNKRIYRK</sequence>
<keyword evidence="1" id="KW-1133">Transmembrane helix</keyword>
<proteinExistence type="predicted"/>
<name>A0AA39F7G3_9HYME</name>
<dbReference type="EMBL" id="JAQQBS010001422">
    <property type="protein sequence ID" value="KAK0164266.1"/>
    <property type="molecule type" value="Genomic_DNA"/>
</dbReference>
<dbReference type="GO" id="GO:0098855">
    <property type="term" value="C:HCN channel complex"/>
    <property type="evidence" value="ECO:0007669"/>
    <property type="project" value="TreeGrafter"/>
</dbReference>
<protein>
    <recommendedName>
        <fullName evidence="2">Cyclic nucleotide-binding domain-containing protein</fullName>
    </recommendedName>
</protein>
<dbReference type="Gene3D" id="2.60.120.10">
    <property type="entry name" value="Jelly Rolls"/>
    <property type="match status" value="1"/>
</dbReference>
<keyword evidence="1" id="KW-0812">Transmembrane</keyword>
<reference evidence="3" key="1">
    <citation type="journal article" date="2023" name="bioRxiv">
        <title>Scaffold-level genome assemblies of two parasitoid biocontrol wasps reveal the parthenogenesis mechanism and an associated novel virus.</title>
        <authorList>
            <person name="Inwood S."/>
            <person name="Skelly J."/>
            <person name="Guhlin J."/>
            <person name="Harrop T."/>
            <person name="Goldson S."/>
            <person name="Dearden P."/>
        </authorList>
    </citation>
    <scope>NUCLEOTIDE SEQUENCE</scope>
    <source>
        <strain evidence="3">Irish</strain>
        <tissue evidence="3">Whole body</tissue>
    </source>
</reference>
<dbReference type="SUPFAM" id="SSF51206">
    <property type="entry name" value="cAMP-binding domain-like"/>
    <property type="match status" value="1"/>
</dbReference>
<dbReference type="GO" id="GO:0003254">
    <property type="term" value="P:regulation of membrane depolarization"/>
    <property type="evidence" value="ECO:0007669"/>
    <property type="project" value="TreeGrafter"/>
</dbReference>
<dbReference type="Proteomes" id="UP001168990">
    <property type="component" value="Unassembled WGS sequence"/>
</dbReference>
<feature type="domain" description="Cyclic nucleotide-binding" evidence="2">
    <location>
        <begin position="407"/>
        <end position="505"/>
    </location>
</feature>
<organism evidence="3 4">
    <name type="scientific">Microctonus aethiopoides</name>
    <dbReference type="NCBI Taxonomy" id="144406"/>
    <lineage>
        <taxon>Eukaryota</taxon>
        <taxon>Metazoa</taxon>
        <taxon>Ecdysozoa</taxon>
        <taxon>Arthropoda</taxon>
        <taxon>Hexapoda</taxon>
        <taxon>Insecta</taxon>
        <taxon>Pterygota</taxon>
        <taxon>Neoptera</taxon>
        <taxon>Endopterygota</taxon>
        <taxon>Hymenoptera</taxon>
        <taxon>Apocrita</taxon>
        <taxon>Ichneumonoidea</taxon>
        <taxon>Braconidae</taxon>
        <taxon>Euphorinae</taxon>
        <taxon>Microctonus</taxon>
    </lineage>
</organism>